<feature type="domain" description="ABC transporter" evidence="5">
    <location>
        <begin position="7"/>
        <end position="255"/>
    </location>
</feature>
<evidence type="ECO:0000256" key="3">
    <source>
        <dbReference type="ARBA" id="ARBA00022741"/>
    </source>
</evidence>
<dbReference type="SUPFAM" id="SSF52540">
    <property type="entry name" value="P-loop containing nucleoside triphosphate hydrolases"/>
    <property type="match status" value="1"/>
</dbReference>
<comment type="caution">
    <text evidence="6">The sequence shown here is derived from an EMBL/GenBank/DDBJ whole genome shotgun (WGS) entry which is preliminary data.</text>
</comment>
<dbReference type="Proteomes" id="UP000294692">
    <property type="component" value="Unassembled WGS sequence"/>
</dbReference>
<dbReference type="PANTHER" id="PTHR45772:SF4">
    <property type="entry name" value="ABC TRANSPORTER ATP-BINDING PROTEIN"/>
    <property type="match status" value="1"/>
</dbReference>
<keyword evidence="3" id="KW-0547">Nucleotide-binding</keyword>
<organism evidence="6 7">
    <name type="scientific">Paracandidimonas soli</name>
    <dbReference type="NCBI Taxonomy" id="1917182"/>
    <lineage>
        <taxon>Bacteria</taxon>
        <taxon>Pseudomonadati</taxon>
        <taxon>Pseudomonadota</taxon>
        <taxon>Betaproteobacteria</taxon>
        <taxon>Burkholderiales</taxon>
        <taxon>Alcaligenaceae</taxon>
        <taxon>Paracandidimonas</taxon>
    </lineage>
</organism>
<evidence type="ECO:0000256" key="2">
    <source>
        <dbReference type="ARBA" id="ARBA00022475"/>
    </source>
</evidence>
<gene>
    <name evidence="6" type="ORF">EV686_102621</name>
</gene>
<proteinExistence type="predicted"/>
<dbReference type="Pfam" id="PF12399">
    <property type="entry name" value="BCA_ABC_TP_C"/>
    <property type="match status" value="1"/>
</dbReference>
<evidence type="ECO:0000256" key="1">
    <source>
        <dbReference type="ARBA" id="ARBA00022448"/>
    </source>
</evidence>
<sequence>MNNETLLKVSGLSRQFGGLMALRGLDFQVRRGEIVGLIGPNGAGKTTAFNVITGTIPPSAGEVHYAGQRISGLPPSRVVIAGLARTFQATSTYPKESTADNIYRGMLPRIRESLVGPVTGRYHRDLAASDVPAEIERILKITDLERWARHEAGSLPYGLQKKLGIAVALATKPTMLLLDEPAAGLNHEECNELARLLLRLRDDHGLTLLLVEHHMALVMSLCQRIVVLVQGEKIAEGTPDEIRQHPAVIEAYLGAPDYAHA</sequence>
<evidence type="ECO:0000256" key="4">
    <source>
        <dbReference type="ARBA" id="ARBA00022840"/>
    </source>
</evidence>
<keyword evidence="4 6" id="KW-0067">ATP-binding</keyword>
<dbReference type="EMBL" id="SMBX01000002">
    <property type="protein sequence ID" value="TCV01906.1"/>
    <property type="molecule type" value="Genomic_DNA"/>
</dbReference>
<dbReference type="Pfam" id="PF00005">
    <property type="entry name" value="ABC_tran"/>
    <property type="match status" value="1"/>
</dbReference>
<dbReference type="GO" id="GO:0005886">
    <property type="term" value="C:plasma membrane"/>
    <property type="evidence" value="ECO:0007669"/>
    <property type="project" value="TreeGrafter"/>
</dbReference>
<dbReference type="Gene3D" id="3.40.50.300">
    <property type="entry name" value="P-loop containing nucleotide triphosphate hydrolases"/>
    <property type="match status" value="1"/>
</dbReference>
<dbReference type="PROSITE" id="PS50893">
    <property type="entry name" value="ABC_TRANSPORTER_2"/>
    <property type="match status" value="1"/>
</dbReference>
<dbReference type="CDD" id="cd03219">
    <property type="entry name" value="ABC_Mj1267_LivG_branched"/>
    <property type="match status" value="1"/>
</dbReference>
<dbReference type="InterPro" id="IPR003439">
    <property type="entry name" value="ABC_transporter-like_ATP-bd"/>
</dbReference>
<protein>
    <submittedName>
        <fullName evidence="6">Amino acid/amide ABC transporter ATP-binding protein 1 (HAAT family)</fullName>
    </submittedName>
</protein>
<dbReference type="FunFam" id="3.40.50.300:FF:000421">
    <property type="entry name" value="Branched-chain amino acid ABC transporter ATP-binding protein"/>
    <property type="match status" value="1"/>
</dbReference>
<keyword evidence="7" id="KW-1185">Reference proteome</keyword>
<evidence type="ECO:0000313" key="7">
    <source>
        <dbReference type="Proteomes" id="UP000294692"/>
    </source>
</evidence>
<keyword evidence="1" id="KW-0813">Transport</keyword>
<keyword evidence="2" id="KW-0472">Membrane</keyword>
<name>A0A4R3V9M6_9BURK</name>
<dbReference type="GO" id="GO:0005524">
    <property type="term" value="F:ATP binding"/>
    <property type="evidence" value="ECO:0007669"/>
    <property type="project" value="UniProtKB-KW"/>
</dbReference>
<dbReference type="GO" id="GO:0016887">
    <property type="term" value="F:ATP hydrolysis activity"/>
    <property type="evidence" value="ECO:0007669"/>
    <property type="project" value="InterPro"/>
</dbReference>
<dbReference type="PANTHER" id="PTHR45772">
    <property type="entry name" value="CONSERVED COMPONENT OF ABC TRANSPORTER FOR NATURAL AMINO ACIDS-RELATED"/>
    <property type="match status" value="1"/>
</dbReference>
<evidence type="ECO:0000259" key="5">
    <source>
        <dbReference type="PROSITE" id="PS50893"/>
    </source>
</evidence>
<dbReference type="InterPro" id="IPR032823">
    <property type="entry name" value="BCA_ABC_TP_C"/>
</dbReference>
<dbReference type="InterPro" id="IPR027417">
    <property type="entry name" value="P-loop_NTPase"/>
</dbReference>
<dbReference type="RefSeq" id="WP_132474792.1">
    <property type="nucleotide sequence ID" value="NZ_JBEBWM010000003.1"/>
</dbReference>
<accession>A0A4R3V9M6</accession>
<dbReference type="InterPro" id="IPR051120">
    <property type="entry name" value="ABC_AA/LPS_Transport"/>
</dbReference>
<keyword evidence="2" id="KW-1003">Cell membrane</keyword>
<evidence type="ECO:0000313" key="6">
    <source>
        <dbReference type="EMBL" id="TCV01906.1"/>
    </source>
</evidence>
<dbReference type="InterPro" id="IPR003593">
    <property type="entry name" value="AAA+_ATPase"/>
</dbReference>
<dbReference type="SMART" id="SM00382">
    <property type="entry name" value="AAA"/>
    <property type="match status" value="1"/>
</dbReference>
<reference evidence="6 7" key="1">
    <citation type="submission" date="2019-03" db="EMBL/GenBank/DDBJ databases">
        <title>Genomic Encyclopedia of Type Strains, Phase IV (KMG-IV): sequencing the most valuable type-strain genomes for metagenomic binning, comparative biology and taxonomic classification.</title>
        <authorList>
            <person name="Goeker M."/>
        </authorList>
    </citation>
    <scope>NUCLEOTIDE SEQUENCE [LARGE SCALE GENOMIC DNA]</scope>
    <source>
        <strain evidence="6 7">DSM 100048</strain>
    </source>
</reference>
<dbReference type="AlphaFoldDB" id="A0A4R3V9M6"/>
<dbReference type="OrthoDB" id="9781337at2"/>